<accession>A0AA36JFZ3</accession>
<organism evidence="2 3">
    <name type="scientific">Effrenium voratum</name>
    <dbReference type="NCBI Taxonomy" id="2562239"/>
    <lineage>
        <taxon>Eukaryota</taxon>
        <taxon>Sar</taxon>
        <taxon>Alveolata</taxon>
        <taxon>Dinophyceae</taxon>
        <taxon>Suessiales</taxon>
        <taxon>Symbiodiniaceae</taxon>
        <taxon>Effrenium</taxon>
    </lineage>
</organism>
<name>A0AA36JFZ3_9DINO</name>
<dbReference type="EMBL" id="CAUJNA010003561">
    <property type="protein sequence ID" value="CAJ1404907.1"/>
    <property type="molecule type" value="Genomic_DNA"/>
</dbReference>
<proteinExistence type="predicted"/>
<comment type="caution">
    <text evidence="2">The sequence shown here is derived from an EMBL/GenBank/DDBJ whole genome shotgun (WGS) entry which is preliminary data.</text>
</comment>
<evidence type="ECO:0000256" key="1">
    <source>
        <dbReference type="SAM" id="MobiDB-lite"/>
    </source>
</evidence>
<gene>
    <name evidence="2" type="ORF">EVOR1521_LOCUS27278</name>
</gene>
<feature type="region of interest" description="Disordered" evidence="1">
    <location>
        <begin position="48"/>
        <end position="73"/>
    </location>
</feature>
<reference evidence="2" key="1">
    <citation type="submission" date="2023-08" db="EMBL/GenBank/DDBJ databases">
        <authorList>
            <person name="Chen Y."/>
            <person name="Shah S."/>
            <person name="Dougan E. K."/>
            <person name="Thang M."/>
            <person name="Chan C."/>
        </authorList>
    </citation>
    <scope>NUCLEOTIDE SEQUENCE</scope>
</reference>
<dbReference type="AlphaFoldDB" id="A0AA36JFZ3"/>
<evidence type="ECO:0000313" key="2">
    <source>
        <dbReference type="EMBL" id="CAJ1404907.1"/>
    </source>
</evidence>
<sequence>MADSLLDSTVMSVGSIIMSVGSFGHPELCHKPCLRQLQLLPLASRRKFEAKQESTPGLARSGRGESHGADFASPQIKAAATKQRCSLGRATFGHLTDSEDMGCAWKDEATRCTPCDLEV</sequence>
<dbReference type="Proteomes" id="UP001178507">
    <property type="component" value="Unassembled WGS sequence"/>
</dbReference>
<protein>
    <submittedName>
        <fullName evidence="2">Uncharacterized protein</fullName>
    </submittedName>
</protein>
<keyword evidence="3" id="KW-1185">Reference proteome</keyword>
<evidence type="ECO:0000313" key="3">
    <source>
        <dbReference type="Proteomes" id="UP001178507"/>
    </source>
</evidence>